<feature type="domain" description="F-box" evidence="1">
    <location>
        <begin position="8"/>
        <end position="44"/>
    </location>
</feature>
<dbReference type="CDD" id="cd22160">
    <property type="entry name" value="F-box_AtFBL13-like"/>
    <property type="match status" value="1"/>
</dbReference>
<keyword evidence="2" id="KW-1185">Reference proteome</keyword>
<evidence type="ECO:0000259" key="1">
    <source>
        <dbReference type="PROSITE" id="PS50181"/>
    </source>
</evidence>
<dbReference type="InterPro" id="IPR053781">
    <property type="entry name" value="F-box_AtFBL13-like"/>
</dbReference>
<proteinExistence type="predicted"/>
<dbReference type="Proteomes" id="UP000694864">
    <property type="component" value="Unplaced"/>
</dbReference>
<dbReference type="GeneID" id="104773460"/>
<dbReference type="Pfam" id="PF08387">
    <property type="entry name" value="FBD"/>
    <property type="match status" value="1"/>
</dbReference>
<dbReference type="SUPFAM" id="SSF52047">
    <property type="entry name" value="RNI-like"/>
    <property type="match status" value="1"/>
</dbReference>
<accession>A0ABM0Y6N4</accession>
<dbReference type="PANTHER" id="PTHR31900:SF25">
    <property type="entry name" value="FBD DOMAIN-CONTAINING PROTEIN"/>
    <property type="match status" value="1"/>
</dbReference>
<name>A0ABM0Y6N4_CAMSA</name>
<evidence type="ECO:0000313" key="2">
    <source>
        <dbReference type="Proteomes" id="UP000694864"/>
    </source>
</evidence>
<dbReference type="SUPFAM" id="SSF81383">
    <property type="entry name" value="F-box domain"/>
    <property type="match status" value="1"/>
</dbReference>
<dbReference type="InterPro" id="IPR032675">
    <property type="entry name" value="LRR_dom_sf"/>
</dbReference>
<dbReference type="InterPro" id="IPR036047">
    <property type="entry name" value="F-box-like_dom_sf"/>
</dbReference>
<dbReference type="PROSITE" id="PS50181">
    <property type="entry name" value="FBOX"/>
    <property type="match status" value="1"/>
</dbReference>
<protein>
    <submittedName>
        <fullName evidence="3 4">FBD-associated F-box protein At5g53635</fullName>
    </submittedName>
</protein>
<evidence type="ECO:0000313" key="3">
    <source>
        <dbReference type="RefSeq" id="XP_010496377.1"/>
    </source>
</evidence>
<dbReference type="SMART" id="SM00579">
    <property type="entry name" value="FBD"/>
    <property type="match status" value="1"/>
</dbReference>
<dbReference type="Gene3D" id="3.80.10.10">
    <property type="entry name" value="Ribonuclease Inhibitor"/>
    <property type="match status" value="1"/>
</dbReference>
<dbReference type="InterPro" id="IPR050232">
    <property type="entry name" value="FBL13/AtMIF1-like"/>
</dbReference>
<dbReference type="InterPro" id="IPR006566">
    <property type="entry name" value="FBD"/>
</dbReference>
<dbReference type="Pfam" id="PF24758">
    <property type="entry name" value="LRR_At5g56370"/>
    <property type="match status" value="1"/>
</dbReference>
<organism evidence="2 4">
    <name type="scientific">Camelina sativa</name>
    <name type="common">False flax</name>
    <name type="synonym">Myagrum sativum</name>
    <dbReference type="NCBI Taxonomy" id="90675"/>
    <lineage>
        <taxon>Eukaryota</taxon>
        <taxon>Viridiplantae</taxon>
        <taxon>Streptophyta</taxon>
        <taxon>Embryophyta</taxon>
        <taxon>Tracheophyta</taxon>
        <taxon>Spermatophyta</taxon>
        <taxon>Magnoliopsida</taxon>
        <taxon>eudicotyledons</taxon>
        <taxon>Gunneridae</taxon>
        <taxon>Pentapetalae</taxon>
        <taxon>rosids</taxon>
        <taxon>malvids</taxon>
        <taxon>Brassicales</taxon>
        <taxon>Brassicaceae</taxon>
        <taxon>Camelineae</taxon>
        <taxon>Camelina</taxon>
    </lineage>
</organism>
<dbReference type="RefSeq" id="XP_010496378.1">
    <property type="nucleotide sequence ID" value="XM_010498076.2"/>
</dbReference>
<dbReference type="RefSeq" id="XP_010496377.1">
    <property type="nucleotide sequence ID" value="XM_010498075.2"/>
</dbReference>
<dbReference type="InterPro" id="IPR055411">
    <property type="entry name" value="LRR_FXL15/At3g58940/PEG3-like"/>
</dbReference>
<evidence type="ECO:0000313" key="4">
    <source>
        <dbReference type="RefSeq" id="XP_010496378.1"/>
    </source>
</evidence>
<dbReference type="PANTHER" id="PTHR31900">
    <property type="entry name" value="F-BOX/RNI SUPERFAMILY PROTEIN-RELATED"/>
    <property type="match status" value="1"/>
</dbReference>
<dbReference type="InterPro" id="IPR001810">
    <property type="entry name" value="F-box_dom"/>
</dbReference>
<reference evidence="3 4" key="1">
    <citation type="submission" date="2025-05" db="UniProtKB">
        <authorList>
            <consortium name="RefSeq"/>
        </authorList>
    </citation>
    <scope>IDENTIFICATION</scope>
    <source>
        <tissue evidence="3 4">Leaf</tissue>
    </source>
</reference>
<dbReference type="Gene3D" id="1.20.1280.50">
    <property type="match status" value="1"/>
</dbReference>
<sequence>MADQRLEEDRLSQLPDPLICQILSHLPTKDSVTTSVLSTRWRTLWLWVPCLDLAYWEILDFNHFRSFGDRFFDSSRASFINKVKLRIEDCYDVKVDTCYLKSWIDAAVKRKIQHLHVCCPPDTSYEMPPSLYTCETLVSLKLYEVVMLDDVESFFLPSLKTLHLKFIWYGKESIFESLVSRCPILEKLKIVGSEYGNVNVFQVLSTSLKKLCIKIEIDDPNFGLGFVIGAPRLRFLSITDKFETCILNELSSGGKVDISLPFVLEDLNEASISLRRSGVINSFLPGISKVRDMTICKDIFKLICQYSKKELLPQFGYMSRLHLTLRVSDLYMLPTFLESCPNLKSLILVWNSNSKKMRQEELSGFDSSVPECLLSSLEYVDIKTTISGRDAEWKLIMYFLENSTILKKLTLRLNYFCTDEKFLVKNILEIPRRSTTCQVVIY</sequence>
<dbReference type="Pfam" id="PF00646">
    <property type="entry name" value="F-box"/>
    <property type="match status" value="1"/>
</dbReference>
<gene>
    <name evidence="3 4" type="primary">LOC104773460</name>
</gene>
<dbReference type="SMART" id="SM00256">
    <property type="entry name" value="FBOX"/>
    <property type="match status" value="1"/>
</dbReference>